<dbReference type="Proteomes" id="UP001219525">
    <property type="component" value="Unassembled WGS sequence"/>
</dbReference>
<sequence length="390" mass="42867">MDIMLFPDYPPSGVKTPESMRLDPWTGKVPLGGSEPELQPLPDTPNWDILLPVCRLDFKYSAAWEDIGKGDEQQQQAFAPQIQPPKIRQPSPSPAPSAFASSTASSMFDAPSPFLSFDHDSSTSVDDDSKSRPSSDSEERELRDEHVQTTTPDGWQDEETAVWSDDEGEQESSDDDIPAIESQPDFAHGARRPIIPLPARRTSSALPSGNLTTPPRVSGPSSSRLSSDTSSDTDETDSQPDDDSDYHDEDSRSTLKRPRSSSSAPKRRRTNANTALPSGQNKGKARATAKPAARASEQQFSQDDDGQWHCLYPGCKANLEGVSTENGIRRHWNSDHGPRGTCPACGKEFKNTRKDLLRKHLNKACPEKGSAAWKVATEKLNEEVGKRRRS</sequence>
<feature type="compositionally biased region" description="Acidic residues" evidence="1">
    <location>
        <begin position="231"/>
        <end position="248"/>
    </location>
</feature>
<proteinExistence type="predicted"/>
<feature type="compositionally biased region" description="Basic and acidic residues" evidence="1">
    <location>
        <begin position="117"/>
        <end position="147"/>
    </location>
</feature>
<evidence type="ECO:0000256" key="1">
    <source>
        <dbReference type="SAM" id="MobiDB-lite"/>
    </source>
</evidence>
<feature type="compositionally biased region" description="Basic residues" evidence="1">
    <location>
        <begin position="254"/>
        <end position="270"/>
    </location>
</feature>
<feature type="compositionally biased region" description="Low complexity" evidence="1">
    <location>
        <begin position="96"/>
        <end position="106"/>
    </location>
</feature>
<feature type="compositionally biased region" description="Low complexity" evidence="1">
    <location>
        <begin position="73"/>
        <end position="85"/>
    </location>
</feature>
<feature type="compositionally biased region" description="Polar residues" evidence="1">
    <location>
        <begin position="271"/>
        <end position="281"/>
    </location>
</feature>
<feature type="compositionally biased region" description="Polar residues" evidence="1">
    <location>
        <begin position="202"/>
        <end position="211"/>
    </location>
</feature>
<gene>
    <name evidence="2" type="ORF">GGX14DRAFT_627262</name>
</gene>
<organism evidence="2 3">
    <name type="scientific">Mycena pura</name>
    <dbReference type="NCBI Taxonomy" id="153505"/>
    <lineage>
        <taxon>Eukaryota</taxon>
        <taxon>Fungi</taxon>
        <taxon>Dikarya</taxon>
        <taxon>Basidiomycota</taxon>
        <taxon>Agaricomycotina</taxon>
        <taxon>Agaricomycetes</taxon>
        <taxon>Agaricomycetidae</taxon>
        <taxon>Agaricales</taxon>
        <taxon>Marasmiineae</taxon>
        <taxon>Mycenaceae</taxon>
        <taxon>Mycena</taxon>
    </lineage>
</organism>
<reference evidence="2" key="1">
    <citation type="submission" date="2023-03" db="EMBL/GenBank/DDBJ databases">
        <title>Massive genome expansion in bonnet fungi (Mycena s.s.) driven by repeated elements and novel gene families across ecological guilds.</title>
        <authorList>
            <consortium name="Lawrence Berkeley National Laboratory"/>
            <person name="Harder C.B."/>
            <person name="Miyauchi S."/>
            <person name="Viragh M."/>
            <person name="Kuo A."/>
            <person name="Thoen E."/>
            <person name="Andreopoulos B."/>
            <person name="Lu D."/>
            <person name="Skrede I."/>
            <person name="Drula E."/>
            <person name="Henrissat B."/>
            <person name="Morin E."/>
            <person name="Kohler A."/>
            <person name="Barry K."/>
            <person name="LaButti K."/>
            <person name="Morin E."/>
            <person name="Salamov A."/>
            <person name="Lipzen A."/>
            <person name="Mereny Z."/>
            <person name="Hegedus B."/>
            <person name="Baldrian P."/>
            <person name="Stursova M."/>
            <person name="Weitz H."/>
            <person name="Taylor A."/>
            <person name="Grigoriev I.V."/>
            <person name="Nagy L.G."/>
            <person name="Martin F."/>
            <person name="Kauserud H."/>
        </authorList>
    </citation>
    <scope>NUCLEOTIDE SEQUENCE</scope>
    <source>
        <strain evidence="2">9144</strain>
    </source>
</reference>
<keyword evidence="3" id="KW-1185">Reference proteome</keyword>
<feature type="compositionally biased region" description="Acidic residues" evidence="1">
    <location>
        <begin position="155"/>
        <end position="178"/>
    </location>
</feature>
<evidence type="ECO:0000313" key="3">
    <source>
        <dbReference type="Proteomes" id="UP001219525"/>
    </source>
</evidence>
<name>A0AAD7E3N6_9AGAR</name>
<feature type="region of interest" description="Disordered" evidence="1">
    <location>
        <begin position="70"/>
        <end position="306"/>
    </location>
</feature>
<dbReference type="Gene3D" id="3.30.160.60">
    <property type="entry name" value="Classic Zinc Finger"/>
    <property type="match status" value="1"/>
</dbReference>
<feature type="compositionally biased region" description="Low complexity" evidence="1">
    <location>
        <begin position="192"/>
        <end position="201"/>
    </location>
</feature>
<dbReference type="EMBL" id="JARJCW010000003">
    <property type="protein sequence ID" value="KAJ7226859.1"/>
    <property type="molecule type" value="Genomic_DNA"/>
</dbReference>
<evidence type="ECO:0000313" key="2">
    <source>
        <dbReference type="EMBL" id="KAJ7226859.1"/>
    </source>
</evidence>
<comment type="caution">
    <text evidence="2">The sequence shown here is derived from an EMBL/GenBank/DDBJ whole genome shotgun (WGS) entry which is preliminary data.</text>
</comment>
<accession>A0AAD7E3N6</accession>
<dbReference type="AlphaFoldDB" id="A0AAD7E3N6"/>
<feature type="compositionally biased region" description="Low complexity" evidence="1">
    <location>
        <begin position="212"/>
        <end position="230"/>
    </location>
</feature>
<protein>
    <submittedName>
        <fullName evidence="2">Uncharacterized protein</fullName>
    </submittedName>
</protein>
<feature type="compositionally biased region" description="Low complexity" evidence="1">
    <location>
        <begin position="286"/>
        <end position="295"/>
    </location>
</feature>